<organism evidence="8 9">
    <name type="scientific">Triparma laevis f. longispina</name>
    <dbReference type="NCBI Taxonomy" id="1714387"/>
    <lineage>
        <taxon>Eukaryota</taxon>
        <taxon>Sar</taxon>
        <taxon>Stramenopiles</taxon>
        <taxon>Ochrophyta</taxon>
        <taxon>Bolidophyceae</taxon>
        <taxon>Parmales</taxon>
        <taxon>Triparmaceae</taxon>
        <taxon>Triparma</taxon>
    </lineage>
</organism>
<dbReference type="InterPro" id="IPR026720">
    <property type="entry name" value="CFAP91"/>
</dbReference>
<sequence length="643" mass="71528">MSYTRTVEQRAYDHLYDPVYTTPETGLYRQANNPVRAAAEPGNDVSGTARHKYFKQPLVPHLHAVAPEVLLAPTAKQDPLAPPAMEDEPLTKAVGVQTKYRDSEAQTNPYTPQFVVKEDQEEPEVMMLDGLGEGSLPAGAKEVTMIERAREKRALEASLPPITDEASLTLRKRLMEQQELREYNLREKEFDNMREKRLTVLRKAIDERDASNEFLAEQRVEALRQRKMEQRDKALTNIQNRRIKALRKLSKARKDVPTVGALGSRKNRDIIGEYADFSSKVYAPIRRDGKSQDAGGDKFDVLSKTAPMDSLENIAKMEATIPSKLTKTAIRKPQKQQQQTKTAADRKNLALTADLQLMDTIINTSGGEEEMQNVTVSATAMTSAAGTSPGWRAKTKKVERPATPVVPEVDEEAENEHMALILLQRLMRGRAVQNTMFEGKERRIELIKELRASEGVEQGDPGVLTQPERKERVHDAAIDTIAGETTSALFDFLGKELVRKEEKDKLQAMAAAAEKERIKREVEEGGKRQAEELLRSREDEAYRQITRMHHAAATTFVSDLMAQALEKVVAELVMKFAKGEAGGEVVGGEVEETAKELVGSFLKSGAEGIADVAKEGETDARILDAAQATVDQVMKDVTVNSTL</sequence>
<dbReference type="InterPro" id="IPR032840">
    <property type="entry name" value="CFAP91_dom"/>
</dbReference>
<keyword evidence="4" id="KW-0966">Cell projection</keyword>
<evidence type="ECO:0000256" key="5">
    <source>
        <dbReference type="ARBA" id="ARBA00029468"/>
    </source>
</evidence>
<evidence type="ECO:0000256" key="4">
    <source>
        <dbReference type="ARBA" id="ARBA00023273"/>
    </source>
</evidence>
<accession>A0A9W7FSX4</accession>
<evidence type="ECO:0000256" key="3">
    <source>
        <dbReference type="ARBA" id="ARBA00023212"/>
    </source>
</evidence>
<keyword evidence="3" id="KW-0206">Cytoskeleton</keyword>
<protein>
    <recommendedName>
        <fullName evidence="6">Cilia- and flagella-associated protein 91</fullName>
    </recommendedName>
</protein>
<keyword evidence="2" id="KW-0963">Cytoplasm</keyword>
<evidence type="ECO:0000259" key="7">
    <source>
        <dbReference type="Pfam" id="PF14738"/>
    </source>
</evidence>
<dbReference type="PANTHER" id="PTHR22455">
    <property type="entry name" value="CILIA- AND FLAGELLA-ASSOCIATED PROTEIN 91"/>
    <property type="match status" value="1"/>
</dbReference>
<dbReference type="GO" id="GO:0005930">
    <property type="term" value="C:axoneme"/>
    <property type="evidence" value="ECO:0007669"/>
    <property type="project" value="UniProtKB-SubCell"/>
</dbReference>
<name>A0A9W7FSX4_9STRA</name>
<comment type="similarity">
    <text evidence="5">Belongs to the CFAP91 family.</text>
</comment>
<dbReference type="PANTHER" id="PTHR22455:SF10">
    <property type="entry name" value="CILIA- AND FLAGELLA-ASSOCIATED PROTEIN 91"/>
    <property type="match status" value="1"/>
</dbReference>
<proteinExistence type="inferred from homology"/>
<evidence type="ECO:0000313" key="8">
    <source>
        <dbReference type="EMBL" id="GMI17742.1"/>
    </source>
</evidence>
<comment type="caution">
    <text evidence="8">The sequence shown here is derived from an EMBL/GenBank/DDBJ whole genome shotgun (WGS) entry which is preliminary data.</text>
</comment>
<dbReference type="EMBL" id="BRXW01000304">
    <property type="protein sequence ID" value="GMI17742.1"/>
    <property type="molecule type" value="Genomic_DNA"/>
</dbReference>
<keyword evidence="9" id="KW-1185">Reference proteome</keyword>
<dbReference type="OrthoDB" id="567787at2759"/>
<evidence type="ECO:0000256" key="2">
    <source>
        <dbReference type="ARBA" id="ARBA00022490"/>
    </source>
</evidence>
<reference evidence="9" key="1">
    <citation type="journal article" date="2023" name="Commun. Biol.">
        <title>Genome analysis of Parmales, the sister group of diatoms, reveals the evolutionary specialization of diatoms from phago-mixotrophs to photoautotrophs.</title>
        <authorList>
            <person name="Ban H."/>
            <person name="Sato S."/>
            <person name="Yoshikawa S."/>
            <person name="Yamada K."/>
            <person name="Nakamura Y."/>
            <person name="Ichinomiya M."/>
            <person name="Sato N."/>
            <person name="Blanc-Mathieu R."/>
            <person name="Endo H."/>
            <person name="Kuwata A."/>
            <person name="Ogata H."/>
        </authorList>
    </citation>
    <scope>NUCLEOTIDE SEQUENCE [LARGE SCALE GENOMIC DNA]</scope>
    <source>
        <strain evidence="9">NIES 3700</strain>
    </source>
</reference>
<comment type="subcellular location">
    <subcellularLocation>
        <location evidence="1">Cytoplasm</location>
        <location evidence="1">Cytoskeleton</location>
        <location evidence="1">Cilium axoneme</location>
    </subcellularLocation>
</comment>
<dbReference type="AlphaFoldDB" id="A0A9W7FSX4"/>
<evidence type="ECO:0000256" key="6">
    <source>
        <dbReference type="ARBA" id="ARBA00029555"/>
    </source>
</evidence>
<feature type="domain" description="CFAP91" evidence="7">
    <location>
        <begin position="96"/>
        <end position="248"/>
    </location>
</feature>
<evidence type="ECO:0000256" key="1">
    <source>
        <dbReference type="ARBA" id="ARBA00004430"/>
    </source>
</evidence>
<gene>
    <name evidence="8" type="ORF">TrLO_g14844</name>
</gene>
<dbReference type="Pfam" id="PF14738">
    <property type="entry name" value="CFAP91"/>
    <property type="match status" value="1"/>
</dbReference>
<evidence type="ECO:0000313" key="9">
    <source>
        <dbReference type="Proteomes" id="UP001165122"/>
    </source>
</evidence>
<dbReference type="Proteomes" id="UP001165122">
    <property type="component" value="Unassembled WGS sequence"/>
</dbReference>